<dbReference type="InterPro" id="IPR015943">
    <property type="entry name" value="WD40/YVTN_repeat-like_dom_sf"/>
</dbReference>
<evidence type="ECO:0000313" key="7">
    <source>
        <dbReference type="Proteomes" id="UP001162156"/>
    </source>
</evidence>
<dbReference type="Pfam" id="PF04003">
    <property type="entry name" value="Utp12"/>
    <property type="match status" value="1"/>
</dbReference>
<reference evidence="6" key="1">
    <citation type="journal article" date="2023" name="Insect Mol. Biol.">
        <title>Genome sequencing provides insights into the evolution of gene families encoding plant cell wall-degrading enzymes in longhorned beetles.</title>
        <authorList>
            <person name="Shin N.R."/>
            <person name="Okamura Y."/>
            <person name="Kirsch R."/>
            <person name="Pauchet Y."/>
        </authorList>
    </citation>
    <scope>NUCLEOTIDE SEQUENCE</scope>
    <source>
        <strain evidence="6">RBIC_L_NR</strain>
    </source>
</reference>
<comment type="caution">
    <text evidence="6">The sequence shown here is derived from an EMBL/GenBank/DDBJ whole genome shotgun (WGS) entry which is preliminary data.</text>
</comment>
<dbReference type="InterPro" id="IPR052414">
    <property type="entry name" value="U3_snoRNA-assoc_WDR"/>
</dbReference>
<name>A0AAV8WJJ4_9CUCU</name>
<evidence type="ECO:0000256" key="3">
    <source>
        <dbReference type="ARBA" id="ARBA00038335"/>
    </source>
</evidence>
<dbReference type="GO" id="GO:0005730">
    <property type="term" value="C:nucleolus"/>
    <property type="evidence" value="ECO:0007669"/>
    <property type="project" value="TreeGrafter"/>
</dbReference>
<feature type="compositionally biased region" description="Acidic residues" evidence="4">
    <location>
        <begin position="560"/>
        <end position="574"/>
    </location>
</feature>
<feature type="domain" description="Small-subunit processome Utp12" evidence="5">
    <location>
        <begin position="415"/>
        <end position="517"/>
    </location>
</feature>
<sequence length="589" mass="65920">MAVAMASQFNEDGKYFAHFSTDGKLKIWNTVSNSFEQEFTPDFHLTAPCTCLHFIKSDNFTNKGGSPKKKKRRESELNFSPNIALGTTSGILLVYSISKADLDYTVNSETSQSVNCLSSVDSSIVYSGADQDIFVWNLHKRKLLNNQILTASKNIKLWDVDTKEVLRIFTGHSSDVIFLHYVNSRDRGDSYFISGSKGDRLLSCWNLSNTTSNKNAVANFLMEDIVQNVSVNISRDGSTNVAATVRSGVVHVYRHTLNGKCSKPFKPKTTIQVVSDTGQSMELVTPIRIIDAIYKDDETICIGHGTEIILTFENILITSFKKVQCLVRKDPRSIQTSKKDQASKTLSPVVNNDVHYLTSQTSTTTATKRKIDGQMEVPMEKRLENLTLNKLDGSSKVPKVDNVAQLLVQGLHSKDKNILRTVLCKREENIIKNTVKRLPITMLIPLIQELSNFIQGKTLSSRIGSLWLKHILQIHAGILMSNPELPDLLGPVLGSIESRLSLLTPLNRLKGRLDFLVSQVSCSSTQEYSENEEPLLIFNDKDSSDSDGENHELDMHTESENEWEEESSEEEQIEENNIGSDSDMENMSP</sequence>
<dbReference type="PANTHER" id="PTHR44267:SF1">
    <property type="entry name" value="WD REPEAT-CONTAINING PROTEIN 43"/>
    <property type="match status" value="1"/>
</dbReference>
<comment type="subcellular location">
    <subcellularLocation>
        <location evidence="1">Nucleus</location>
    </subcellularLocation>
</comment>
<evidence type="ECO:0000259" key="5">
    <source>
        <dbReference type="Pfam" id="PF04003"/>
    </source>
</evidence>
<gene>
    <name evidence="6" type="ORF">NQ314_021069</name>
</gene>
<organism evidence="6 7">
    <name type="scientific">Rhamnusium bicolor</name>
    <dbReference type="NCBI Taxonomy" id="1586634"/>
    <lineage>
        <taxon>Eukaryota</taxon>
        <taxon>Metazoa</taxon>
        <taxon>Ecdysozoa</taxon>
        <taxon>Arthropoda</taxon>
        <taxon>Hexapoda</taxon>
        <taxon>Insecta</taxon>
        <taxon>Pterygota</taxon>
        <taxon>Neoptera</taxon>
        <taxon>Endopterygota</taxon>
        <taxon>Coleoptera</taxon>
        <taxon>Polyphaga</taxon>
        <taxon>Cucujiformia</taxon>
        <taxon>Chrysomeloidea</taxon>
        <taxon>Cerambycidae</taxon>
        <taxon>Lepturinae</taxon>
        <taxon>Rhagiini</taxon>
        <taxon>Rhamnusium</taxon>
    </lineage>
</organism>
<keyword evidence="7" id="KW-1185">Reference proteome</keyword>
<accession>A0AAV8WJJ4</accession>
<keyword evidence="2" id="KW-0539">Nucleus</keyword>
<evidence type="ECO:0000256" key="1">
    <source>
        <dbReference type="ARBA" id="ARBA00004123"/>
    </source>
</evidence>
<comment type="similarity">
    <text evidence="3">Belongs to the UTP5 family.</text>
</comment>
<dbReference type="GO" id="GO:0000462">
    <property type="term" value="P:maturation of SSU-rRNA from tricistronic rRNA transcript (SSU-rRNA, 5.8S rRNA, LSU-rRNA)"/>
    <property type="evidence" value="ECO:0007669"/>
    <property type="project" value="TreeGrafter"/>
</dbReference>
<protein>
    <recommendedName>
        <fullName evidence="5">Small-subunit processome Utp12 domain-containing protein</fullName>
    </recommendedName>
</protein>
<dbReference type="PANTHER" id="PTHR44267">
    <property type="entry name" value="WD REPEAT-CONTAINING PROTEIN 43"/>
    <property type="match status" value="1"/>
</dbReference>
<dbReference type="AlphaFoldDB" id="A0AAV8WJJ4"/>
<proteinExistence type="inferred from homology"/>
<evidence type="ECO:0000313" key="6">
    <source>
        <dbReference type="EMBL" id="KAJ8926553.1"/>
    </source>
</evidence>
<feature type="compositionally biased region" description="Basic and acidic residues" evidence="4">
    <location>
        <begin position="539"/>
        <end position="559"/>
    </location>
</feature>
<dbReference type="Proteomes" id="UP001162156">
    <property type="component" value="Unassembled WGS sequence"/>
</dbReference>
<dbReference type="InterPro" id="IPR007148">
    <property type="entry name" value="SSU_processome_Utp12"/>
</dbReference>
<feature type="region of interest" description="Disordered" evidence="4">
    <location>
        <begin position="527"/>
        <end position="589"/>
    </location>
</feature>
<dbReference type="EMBL" id="JANEYF010005860">
    <property type="protein sequence ID" value="KAJ8926553.1"/>
    <property type="molecule type" value="Genomic_DNA"/>
</dbReference>
<dbReference type="Gene3D" id="2.130.10.10">
    <property type="entry name" value="YVTN repeat-like/Quinoprotein amine dehydrogenase"/>
    <property type="match status" value="2"/>
</dbReference>
<evidence type="ECO:0000256" key="2">
    <source>
        <dbReference type="ARBA" id="ARBA00023242"/>
    </source>
</evidence>
<dbReference type="InterPro" id="IPR036322">
    <property type="entry name" value="WD40_repeat_dom_sf"/>
</dbReference>
<evidence type="ECO:0000256" key="4">
    <source>
        <dbReference type="SAM" id="MobiDB-lite"/>
    </source>
</evidence>
<dbReference type="SUPFAM" id="SSF50978">
    <property type="entry name" value="WD40 repeat-like"/>
    <property type="match status" value="1"/>
</dbReference>